<dbReference type="InterPro" id="IPR046848">
    <property type="entry name" value="E_motif"/>
</dbReference>
<evidence type="ECO:0008006" key="5">
    <source>
        <dbReference type="Google" id="ProtNLM"/>
    </source>
</evidence>
<sequence>MPYKMLAKHTKVHPNWKSHRRKTYKFFSTIRKNQQNPLPQVVLLNISITNHIRKGDLRTARKVFDEMPRRTVVSYNAMISGYSKWGLLEEAMGLVSTMHRCGVELNEATFSSVLSVCARLRCLHVGKQIQTLVLKSGSEEFALVGSSLLNFYSSCCEIREARRVFDLLHERNGLLWNVMLVGYVHCGLIEDGRELFERMPVRDVYSWTALISGYSNSESRCEKAVKLFHLMRVSGEAKPNEFTFDSVLRACSRCGEFYEGVIVHGLLITFGFECDPSITGALVEFYCDCNAIKDAKKVFERLAYPCLNSLNALIGGLSSKGMIEDAEIIFEGADELNPLLCNLMIKCYAMNDRFSDAKRLFGRMSRKSIVTTNTMISVYTRGGELCEALKLFEKTKGEGNTVTWNSMISSYVHNDRPEEALKLFVTMLRVTVERNRSTFSTLFRACSCLGSLLLGKSLHAHVIKISFESNAFVGTSLVDMYSRCGSITDAHNTFLGIHSPNVAAWTSLINGYAHHGLGTESISLFQRMLVQRIKPNAATFVGLLIACGRAGLIEDGMRIFSSMEENYGIVPSVEHYTCVVDLLGRSGYLVDADNFINAMPVEADAVVWAALLSACWFWKNTEVGERVARRIFSLNPKQVTPYVTMSNIYAGVGKWEEVVKVRKRLRSMEVKKDPGCSWIEVKSTFHVFSVEDNAHPMRNQIYATLKNLTANINPGLEFDYDDHG</sequence>
<dbReference type="Pfam" id="PF13041">
    <property type="entry name" value="PPR_2"/>
    <property type="match status" value="4"/>
</dbReference>
<dbReference type="Pfam" id="PF20431">
    <property type="entry name" value="E_motif"/>
    <property type="match status" value="1"/>
</dbReference>
<dbReference type="GO" id="GO:0003723">
    <property type="term" value="F:RNA binding"/>
    <property type="evidence" value="ECO:0007669"/>
    <property type="project" value="InterPro"/>
</dbReference>
<evidence type="ECO:0000256" key="2">
    <source>
        <dbReference type="PROSITE-ProRule" id="PRU00708"/>
    </source>
</evidence>
<accession>A0AAP0EH29</accession>
<dbReference type="FunFam" id="1.25.40.10:FF:000344">
    <property type="entry name" value="Pentatricopeptide repeat-containing protein"/>
    <property type="match status" value="1"/>
</dbReference>
<dbReference type="InterPro" id="IPR002885">
    <property type="entry name" value="PPR_rpt"/>
</dbReference>
<dbReference type="PROSITE" id="PS51375">
    <property type="entry name" value="PPR"/>
    <property type="match status" value="6"/>
</dbReference>
<feature type="repeat" description="PPR" evidence="2">
    <location>
        <begin position="501"/>
        <end position="535"/>
    </location>
</feature>
<dbReference type="Gene3D" id="1.25.40.10">
    <property type="entry name" value="Tetratricopeptide repeat domain"/>
    <property type="match status" value="6"/>
</dbReference>
<evidence type="ECO:0000313" key="4">
    <source>
        <dbReference type="Proteomes" id="UP001417504"/>
    </source>
</evidence>
<feature type="repeat" description="PPR" evidence="2">
    <location>
        <begin position="400"/>
        <end position="434"/>
    </location>
</feature>
<feature type="repeat" description="PPR" evidence="2">
    <location>
        <begin position="337"/>
        <end position="371"/>
    </location>
</feature>
<gene>
    <name evidence="3" type="ORF">Sjap_023824</name>
</gene>
<keyword evidence="4" id="KW-1185">Reference proteome</keyword>
<dbReference type="EMBL" id="JBBNAE010000010">
    <property type="protein sequence ID" value="KAK9090647.1"/>
    <property type="molecule type" value="Genomic_DNA"/>
</dbReference>
<dbReference type="InterPro" id="IPR011990">
    <property type="entry name" value="TPR-like_helical_dom_sf"/>
</dbReference>
<dbReference type="PANTHER" id="PTHR47926">
    <property type="entry name" value="PENTATRICOPEPTIDE REPEAT-CONTAINING PROTEIN"/>
    <property type="match status" value="1"/>
</dbReference>
<keyword evidence="1" id="KW-0677">Repeat</keyword>
<proteinExistence type="predicted"/>
<protein>
    <recommendedName>
        <fullName evidence="5">Pentatricopeptide repeat-containing protein</fullName>
    </recommendedName>
</protein>
<dbReference type="InterPro" id="IPR046960">
    <property type="entry name" value="PPR_At4g14850-like_plant"/>
</dbReference>
<evidence type="ECO:0000256" key="1">
    <source>
        <dbReference type="ARBA" id="ARBA00022737"/>
    </source>
</evidence>
<dbReference type="Proteomes" id="UP001417504">
    <property type="component" value="Unassembled WGS sequence"/>
</dbReference>
<organism evidence="3 4">
    <name type="scientific">Stephania japonica</name>
    <dbReference type="NCBI Taxonomy" id="461633"/>
    <lineage>
        <taxon>Eukaryota</taxon>
        <taxon>Viridiplantae</taxon>
        <taxon>Streptophyta</taxon>
        <taxon>Embryophyta</taxon>
        <taxon>Tracheophyta</taxon>
        <taxon>Spermatophyta</taxon>
        <taxon>Magnoliopsida</taxon>
        <taxon>Ranunculales</taxon>
        <taxon>Menispermaceae</taxon>
        <taxon>Menispermoideae</taxon>
        <taxon>Cissampelideae</taxon>
        <taxon>Stephania</taxon>
    </lineage>
</organism>
<dbReference type="NCBIfam" id="TIGR00756">
    <property type="entry name" value="PPR"/>
    <property type="match status" value="7"/>
</dbReference>
<comment type="caution">
    <text evidence="3">The sequence shown here is derived from an EMBL/GenBank/DDBJ whole genome shotgun (WGS) entry which is preliminary data.</text>
</comment>
<dbReference type="Pfam" id="PF01535">
    <property type="entry name" value="PPR"/>
    <property type="match status" value="4"/>
</dbReference>
<evidence type="ECO:0000313" key="3">
    <source>
        <dbReference type="EMBL" id="KAK9090647.1"/>
    </source>
</evidence>
<dbReference type="GO" id="GO:0009451">
    <property type="term" value="P:RNA modification"/>
    <property type="evidence" value="ECO:0007669"/>
    <property type="project" value="InterPro"/>
</dbReference>
<feature type="repeat" description="PPR" evidence="2">
    <location>
        <begin position="203"/>
        <end position="238"/>
    </location>
</feature>
<feature type="repeat" description="PPR" evidence="2">
    <location>
        <begin position="172"/>
        <end position="202"/>
    </location>
</feature>
<dbReference type="FunFam" id="1.25.40.10:FF:000366">
    <property type="entry name" value="Pentatricopeptide (PPR) repeat-containing protein"/>
    <property type="match status" value="1"/>
</dbReference>
<reference evidence="3 4" key="1">
    <citation type="submission" date="2024-01" db="EMBL/GenBank/DDBJ databases">
        <title>Genome assemblies of Stephania.</title>
        <authorList>
            <person name="Yang L."/>
        </authorList>
    </citation>
    <scope>NUCLEOTIDE SEQUENCE [LARGE SCALE GENOMIC DNA]</scope>
    <source>
        <strain evidence="3">QJT</strain>
        <tissue evidence="3">Leaf</tissue>
    </source>
</reference>
<dbReference type="AlphaFoldDB" id="A0AAP0EH29"/>
<name>A0AAP0EH29_9MAGN</name>
<dbReference type="PANTHER" id="PTHR47926:SF347">
    <property type="entry name" value="PENTATRICOPEPTIDE REPEAT-CONTAINING PROTEIN"/>
    <property type="match status" value="1"/>
</dbReference>
<feature type="repeat" description="PPR" evidence="2">
    <location>
        <begin position="71"/>
        <end position="105"/>
    </location>
</feature>